<dbReference type="InterPro" id="IPR053135">
    <property type="entry name" value="AKR2_Oxidoreductase"/>
</dbReference>
<dbReference type="Pfam" id="PF00248">
    <property type="entry name" value="Aldo_ket_red"/>
    <property type="match status" value="1"/>
</dbReference>
<dbReference type="InterPro" id="IPR020471">
    <property type="entry name" value="AKR"/>
</dbReference>
<keyword evidence="3" id="KW-1185">Reference proteome</keyword>
<evidence type="ECO:0000313" key="2">
    <source>
        <dbReference type="EMBL" id="MDN7026183.1"/>
    </source>
</evidence>
<dbReference type="EMBL" id="VCYH01000017">
    <property type="protein sequence ID" value="MDN7026183.1"/>
    <property type="molecule type" value="Genomic_DNA"/>
</dbReference>
<dbReference type="InterPro" id="IPR036812">
    <property type="entry name" value="NAD(P)_OxRdtase_dom_sf"/>
</dbReference>
<dbReference type="CDD" id="cd19100">
    <property type="entry name" value="AKR_unchar"/>
    <property type="match status" value="1"/>
</dbReference>
<evidence type="ECO:0000313" key="3">
    <source>
        <dbReference type="Proteomes" id="UP001168338"/>
    </source>
</evidence>
<evidence type="ECO:0000259" key="1">
    <source>
        <dbReference type="Pfam" id="PF00248"/>
    </source>
</evidence>
<reference evidence="2" key="1">
    <citation type="submission" date="2019-05" db="EMBL/GenBank/DDBJ databases">
        <title>Methanoculleus sp. FWC-SCC1, a methanogenic archaeon isolated from deep marine cold seep.</title>
        <authorList>
            <person name="Chen Y.-W."/>
            <person name="Chen S.-C."/>
            <person name="Teng N.-H."/>
            <person name="Lai M.-C."/>
        </authorList>
    </citation>
    <scope>NUCLEOTIDE SEQUENCE</scope>
    <source>
        <strain evidence="2">FWC-SCC1</strain>
    </source>
</reference>
<dbReference type="InterPro" id="IPR023210">
    <property type="entry name" value="NADP_OxRdtase_dom"/>
</dbReference>
<proteinExistence type="predicted"/>
<protein>
    <submittedName>
        <fullName evidence="2">Aldo/keto reductase</fullName>
    </submittedName>
</protein>
<dbReference type="Gene3D" id="3.20.20.100">
    <property type="entry name" value="NADP-dependent oxidoreductase domain"/>
    <property type="match status" value="1"/>
</dbReference>
<accession>A0ABT8ME09</accession>
<comment type="caution">
    <text evidence="2">The sequence shown here is derived from an EMBL/GenBank/DDBJ whole genome shotgun (WGS) entry which is preliminary data.</text>
</comment>
<dbReference type="PANTHER" id="PTHR43312">
    <property type="entry name" value="D-THREO-ALDOSE 1-DEHYDROGENASE"/>
    <property type="match status" value="1"/>
</dbReference>
<organism evidence="2 3">
    <name type="scientific">Methanoculleus frigidifontis</name>
    <dbReference type="NCBI Taxonomy" id="2584085"/>
    <lineage>
        <taxon>Archaea</taxon>
        <taxon>Methanobacteriati</taxon>
        <taxon>Methanobacteriota</taxon>
        <taxon>Stenosarchaea group</taxon>
        <taxon>Methanomicrobia</taxon>
        <taxon>Methanomicrobiales</taxon>
        <taxon>Methanomicrobiaceae</taxon>
        <taxon>Methanoculleus</taxon>
    </lineage>
</organism>
<sequence length="283" mass="30454">MAALVTRTFGKTGRKVTAVGLGGEGVLRTYNREKEAGAVIREALSAGITYFDSAAAYAGSEDYYGAFWSHHPGMRPVILQTSKSANRDKAAAELGLQQTLTRMNLEYLDLWQIHDLRTFHELRELEGSDGALGAFVEARDAGLVRHIGVTGHHDPAVLTYAVENWPVDAVMLPVNPVEGALGGFLDATLPAARDRGVAVVGMKVLGASHYISPEGGIPAEILIRYALSQDIAVAIVGCSSPEEVRTLAEVGRSGEVLSEDEQQALVDAFRPYARELAYYRGTL</sequence>
<dbReference type="Proteomes" id="UP001168338">
    <property type="component" value="Unassembled WGS sequence"/>
</dbReference>
<feature type="domain" description="NADP-dependent oxidoreductase" evidence="1">
    <location>
        <begin position="20"/>
        <end position="207"/>
    </location>
</feature>
<gene>
    <name evidence="2" type="ORF">FGU65_15080</name>
</gene>
<dbReference type="PANTHER" id="PTHR43312:SF1">
    <property type="entry name" value="NADP-DEPENDENT OXIDOREDUCTASE DOMAIN-CONTAINING PROTEIN"/>
    <property type="match status" value="1"/>
</dbReference>
<dbReference type="PRINTS" id="PR00069">
    <property type="entry name" value="ALDKETRDTASE"/>
</dbReference>
<dbReference type="RefSeq" id="WP_301665391.1">
    <property type="nucleotide sequence ID" value="NZ_VCYH01000017.1"/>
</dbReference>
<dbReference type="SUPFAM" id="SSF51430">
    <property type="entry name" value="NAD(P)-linked oxidoreductase"/>
    <property type="match status" value="1"/>
</dbReference>
<name>A0ABT8ME09_9EURY</name>